<keyword evidence="5" id="KW-1185">Reference proteome</keyword>
<comment type="caution">
    <text evidence="4">The sequence shown here is derived from an EMBL/GenBank/DDBJ whole genome shotgun (WGS) entry which is preliminary data.</text>
</comment>
<dbReference type="SUPFAM" id="SSF46785">
    <property type="entry name" value="Winged helix' DNA-binding domain"/>
    <property type="match status" value="1"/>
</dbReference>
<dbReference type="GO" id="GO:0003700">
    <property type="term" value="F:DNA-binding transcription factor activity"/>
    <property type="evidence" value="ECO:0007669"/>
    <property type="project" value="InterPro"/>
</dbReference>
<keyword evidence="2" id="KW-0804">Transcription</keyword>
<evidence type="ECO:0000259" key="3">
    <source>
        <dbReference type="PROSITE" id="PS51000"/>
    </source>
</evidence>
<dbReference type="PANTHER" id="PTHR34580">
    <property type="match status" value="1"/>
</dbReference>
<evidence type="ECO:0000313" key="5">
    <source>
        <dbReference type="Proteomes" id="UP000240317"/>
    </source>
</evidence>
<reference evidence="4 5" key="1">
    <citation type="submission" date="2018-03" db="EMBL/GenBank/DDBJ databases">
        <title>Draft genome of Deinococcus sp. OD32.</title>
        <authorList>
            <person name="Wang X.-P."/>
            <person name="Du Z.-J."/>
        </authorList>
    </citation>
    <scope>NUCLEOTIDE SEQUENCE [LARGE SCALE GENOMIC DNA]</scope>
    <source>
        <strain evidence="4 5">OD32</strain>
    </source>
</reference>
<dbReference type="Proteomes" id="UP000240317">
    <property type="component" value="Unassembled WGS sequence"/>
</dbReference>
<evidence type="ECO:0000313" key="4">
    <source>
        <dbReference type="EMBL" id="PTA68768.1"/>
    </source>
</evidence>
<dbReference type="PIRSF" id="PIRSF016838">
    <property type="entry name" value="PafC"/>
    <property type="match status" value="1"/>
</dbReference>
<dbReference type="Pfam" id="PF25583">
    <property type="entry name" value="WCX"/>
    <property type="match status" value="1"/>
</dbReference>
<gene>
    <name evidence="4" type="ORF">C8263_05875</name>
</gene>
<dbReference type="EMBL" id="PYSV01000004">
    <property type="protein sequence ID" value="PTA68768.1"/>
    <property type="molecule type" value="Genomic_DNA"/>
</dbReference>
<feature type="domain" description="HTH deoR-type" evidence="3">
    <location>
        <begin position="4"/>
        <end position="62"/>
    </location>
</feature>
<dbReference type="InterPro" id="IPR028349">
    <property type="entry name" value="PafC-like"/>
</dbReference>
<dbReference type="PANTHER" id="PTHR34580:SF3">
    <property type="entry name" value="PROTEIN PAFB"/>
    <property type="match status" value="1"/>
</dbReference>
<dbReference type="Gene3D" id="1.10.10.10">
    <property type="entry name" value="Winged helix-like DNA-binding domain superfamily/Winged helix DNA-binding domain"/>
    <property type="match status" value="1"/>
</dbReference>
<proteinExistence type="predicted"/>
<dbReference type="PROSITE" id="PS52050">
    <property type="entry name" value="WYL"/>
    <property type="match status" value="1"/>
</dbReference>
<dbReference type="RefSeq" id="WP_107137187.1">
    <property type="nucleotide sequence ID" value="NZ_PYSV01000004.1"/>
</dbReference>
<evidence type="ECO:0000256" key="1">
    <source>
        <dbReference type="ARBA" id="ARBA00023015"/>
    </source>
</evidence>
<dbReference type="InterPro" id="IPR036390">
    <property type="entry name" value="WH_DNA-bd_sf"/>
</dbReference>
<dbReference type="InterPro" id="IPR051534">
    <property type="entry name" value="CBASS_pafABC_assoc_protein"/>
</dbReference>
<name>A0A2T3WA34_9DEIO</name>
<dbReference type="AlphaFoldDB" id="A0A2T3WA34"/>
<dbReference type="Pfam" id="PF13280">
    <property type="entry name" value="WYL"/>
    <property type="match status" value="1"/>
</dbReference>
<dbReference type="InterPro" id="IPR013196">
    <property type="entry name" value="HTH_11"/>
</dbReference>
<accession>A0A2T3WA34</accession>
<dbReference type="InterPro" id="IPR036388">
    <property type="entry name" value="WH-like_DNA-bd_sf"/>
</dbReference>
<keyword evidence="1" id="KW-0805">Transcription regulation</keyword>
<evidence type="ECO:0000256" key="2">
    <source>
        <dbReference type="ARBA" id="ARBA00023163"/>
    </source>
</evidence>
<dbReference type="InterPro" id="IPR026881">
    <property type="entry name" value="WYL_dom"/>
</dbReference>
<sequence>MYNPAMRVLTVLELLQAHETVTGAELARRLEVSPRTVQRYVTRLQDLGIPVEGRRGVGGAYRLRPGFRLPPLMFTPDEALAAALGLRALQQLGLGALAPAAESAGAKLARSLPQGLRDDVRALEGSVELDASPWTVGVEVAVLAPLLRAVRAARTVQLTYTALDAPPSTRQVDIYRVVHFDGRWYAVGWCHLRREKRSFRVDRIGALEVLPATFTPPADFDAAAYLRAQLRAPPTAYTVSVWLNAPAEHLRGRVSLWGSELEAEEQGTRLRCQREHLHSFAAFLLGLGCDFRIDSPPELHAEFARLHARCAAYAQSSEPLH</sequence>
<dbReference type="Pfam" id="PF08279">
    <property type="entry name" value="HTH_11"/>
    <property type="match status" value="1"/>
</dbReference>
<dbReference type="OrthoDB" id="9767131at2"/>
<dbReference type="InterPro" id="IPR057727">
    <property type="entry name" value="WCX_dom"/>
</dbReference>
<organism evidence="4 5">
    <name type="scientific">Deinococcus arcticus</name>
    <dbReference type="NCBI Taxonomy" id="2136176"/>
    <lineage>
        <taxon>Bacteria</taxon>
        <taxon>Thermotogati</taxon>
        <taxon>Deinococcota</taxon>
        <taxon>Deinococci</taxon>
        <taxon>Deinococcales</taxon>
        <taxon>Deinococcaceae</taxon>
        <taxon>Deinococcus</taxon>
    </lineage>
</organism>
<protein>
    <submittedName>
        <fullName evidence="4">YafY family transcriptional regulator</fullName>
    </submittedName>
</protein>
<dbReference type="InterPro" id="IPR001034">
    <property type="entry name" value="DeoR_HTH"/>
</dbReference>
<dbReference type="PROSITE" id="PS51000">
    <property type="entry name" value="HTH_DEOR_2"/>
    <property type="match status" value="1"/>
</dbReference>